<evidence type="ECO:0000313" key="2">
    <source>
        <dbReference type="EMBL" id="NOK08166.1"/>
    </source>
</evidence>
<evidence type="ECO:0008006" key="4">
    <source>
        <dbReference type="Google" id="ProtNLM"/>
    </source>
</evidence>
<evidence type="ECO:0000256" key="1">
    <source>
        <dbReference type="SAM" id="Phobius"/>
    </source>
</evidence>
<sequence length="129" mass="14400">MSCHTVSPELVAYHFGTLDLEARKAVEDHLPDCGRCLREYIALKRDLETSEEGPLPSPRARERLRLAVAREVRPQATTRTWSRWERPLALGGALAALAAAMLVTYGASVRDEVPPWALSRVEQDHAEGR</sequence>
<proteinExistence type="predicted"/>
<dbReference type="Proteomes" id="UP000528460">
    <property type="component" value="Unassembled WGS sequence"/>
</dbReference>
<dbReference type="EMBL" id="JABFJW010000017">
    <property type="protein sequence ID" value="NOK08166.1"/>
    <property type="molecule type" value="Genomic_DNA"/>
</dbReference>
<evidence type="ECO:0000313" key="3">
    <source>
        <dbReference type="Proteomes" id="UP000528460"/>
    </source>
</evidence>
<dbReference type="Gene3D" id="1.10.10.1320">
    <property type="entry name" value="Anti-sigma factor, zinc-finger domain"/>
    <property type="match status" value="1"/>
</dbReference>
<comment type="caution">
    <text evidence="2">The sequence shown here is derived from an EMBL/GenBank/DDBJ whole genome shotgun (WGS) entry which is preliminary data.</text>
</comment>
<reference evidence="2 3" key="1">
    <citation type="submission" date="2020-05" db="EMBL/GenBank/DDBJ databases">
        <authorList>
            <person name="Whitworth D."/>
        </authorList>
    </citation>
    <scope>NUCLEOTIDE SEQUENCE [LARGE SCALE GENOMIC DNA]</scope>
    <source>
        <strain evidence="2 3">CA046A</strain>
    </source>
</reference>
<accession>A0A7Y4JNE9</accession>
<keyword evidence="1" id="KW-0472">Membrane</keyword>
<dbReference type="RefSeq" id="WP_171412431.1">
    <property type="nucleotide sequence ID" value="NZ_JABFJW010000017.1"/>
</dbReference>
<name>A0A7Y4JNE9_9BACT</name>
<feature type="transmembrane region" description="Helical" evidence="1">
    <location>
        <begin position="88"/>
        <end position="108"/>
    </location>
</feature>
<organism evidence="2 3">
    <name type="scientific">Corallococcus exercitus</name>
    <dbReference type="NCBI Taxonomy" id="2316736"/>
    <lineage>
        <taxon>Bacteria</taxon>
        <taxon>Pseudomonadati</taxon>
        <taxon>Myxococcota</taxon>
        <taxon>Myxococcia</taxon>
        <taxon>Myxococcales</taxon>
        <taxon>Cystobacterineae</taxon>
        <taxon>Myxococcaceae</taxon>
        <taxon>Corallococcus</taxon>
    </lineage>
</organism>
<keyword evidence="1" id="KW-0812">Transmembrane</keyword>
<protein>
    <recommendedName>
        <fullName evidence="4">Zinc-finger domain-containing protein</fullName>
    </recommendedName>
</protein>
<dbReference type="InterPro" id="IPR041916">
    <property type="entry name" value="Anti_sigma_zinc_sf"/>
</dbReference>
<keyword evidence="1" id="KW-1133">Transmembrane helix</keyword>
<dbReference type="AlphaFoldDB" id="A0A7Y4JNE9"/>
<gene>
    <name evidence="2" type="ORF">HNS30_03840</name>
</gene>